<sequence length="69" mass="7792">MAVSMNLLIISIYSTSCFIVAYHGLMTKAVALSTHRSTKSMESCLEKRSWVVPEYESNHVQPGQFTKPR</sequence>
<organism evidence="1 2">
    <name type="scientific">Aspergillus heteromorphus CBS 117.55</name>
    <dbReference type="NCBI Taxonomy" id="1448321"/>
    <lineage>
        <taxon>Eukaryota</taxon>
        <taxon>Fungi</taxon>
        <taxon>Dikarya</taxon>
        <taxon>Ascomycota</taxon>
        <taxon>Pezizomycotina</taxon>
        <taxon>Eurotiomycetes</taxon>
        <taxon>Eurotiomycetidae</taxon>
        <taxon>Eurotiales</taxon>
        <taxon>Aspergillaceae</taxon>
        <taxon>Aspergillus</taxon>
        <taxon>Aspergillus subgen. Circumdati</taxon>
    </lineage>
</organism>
<dbReference type="Proteomes" id="UP000247233">
    <property type="component" value="Unassembled WGS sequence"/>
</dbReference>
<gene>
    <name evidence="1" type="ORF">BO70DRAFT_65089</name>
</gene>
<proteinExistence type="predicted"/>
<evidence type="ECO:0000313" key="1">
    <source>
        <dbReference type="EMBL" id="PWY77401.1"/>
    </source>
</evidence>
<evidence type="ECO:0000313" key="2">
    <source>
        <dbReference type="Proteomes" id="UP000247233"/>
    </source>
</evidence>
<dbReference type="EMBL" id="MSFL01000018">
    <property type="protein sequence ID" value="PWY77401.1"/>
    <property type="molecule type" value="Genomic_DNA"/>
</dbReference>
<dbReference type="RefSeq" id="XP_025397974.1">
    <property type="nucleotide sequence ID" value="XM_025548620.1"/>
</dbReference>
<comment type="caution">
    <text evidence="1">The sequence shown here is derived from an EMBL/GenBank/DDBJ whole genome shotgun (WGS) entry which is preliminary data.</text>
</comment>
<name>A0A317VVM0_9EURO</name>
<dbReference type="AlphaFoldDB" id="A0A317VVM0"/>
<protein>
    <submittedName>
        <fullName evidence="1">Uncharacterized protein</fullName>
    </submittedName>
</protein>
<keyword evidence="2" id="KW-1185">Reference proteome</keyword>
<reference evidence="1 2" key="1">
    <citation type="submission" date="2016-12" db="EMBL/GenBank/DDBJ databases">
        <title>The genomes of Aspergillus section Nigri reveals drivers in fungal speciation.</title>
        <authorList>
            <consortium name="DOE Joint Genome Institute"/>
            <person name="Vesth T.C."/>
            <person name="Nybo J."/>
            <person name="Theobald S."/>
            <person name="Brandl J."/>
            <person name="Frisvad J.C."/>
            <person name="Nielsen K.F."/>
            <person name="Lyhne E.K."/>
            <person name="Kogle M.E."/>
            <person name="Kuo A."/>
            <person name="Riley R."/>
            <person name="Clum A."/>
            <person name="Nolan M."/>
            <person name="Lipzen A."/>
            <person name="Salamov A."/>
            <person name="Henrissat B."/>
            <person name="Wiebenga A."/>
            <person name="De Vries R.P."/>
            <person name="Grigoriev I.V."/>
            <person name="Mortensen U.H."/>
            <person name="Andersen M.R."/>
            <person name="Baker S.E."/>
        </authorList>
    </citation>
    <scope>NUCLEOTIDE SEQUENCE [LARGE SCALE GENOMIC DNA]</scope>
    <source>
        <strain evidence="1 2">CBS 117.55</strain>
    </source>
</reference>
<dbReference type="GeneID" id="37070857"/>
<accession>A0A317VVM0</accession>
<dbReference type="VEuPathDB" id="FungiDB:BO70DRAFT_65089"/>